<accession>A0A1V6QDQ1</accession>
<dbReference type="Proteomes" id="UP000191612">
    <property type="component" value="Unassembled WGS sequence"/>
</dbReference>
<keyword evidence="3" id="KW-1185">Reference proteome</keyword>
<organism evidence="2 3">
    <name type="scientific">Penicillium solitum</name>
    <dbReference type="NCBI Taxonomy" id="60172"/>
    <lineage>
        <taxon>Eukaryota</taxon>
        <taxon>Fungi</taxon>
        <taxon>Dikarya</taxon>
        <taxon>Ascomycota</taxon>
        <taxon>Pezizomycotina</taxon>
        <taxon>Eurotiomycetes</taxon>
        <taxon>Eurotiomycetidae</taxon>
        <taxon>Eurotiales</taxon>
        <taxon>Aspergillaceae</taxon>
        <taxon>Penicillium</taxon>
    </lineage>
</organism>
<name>A0A1V6QDQ1_9EURO</name>
<dbReference type="STRING" id="60172.A0A1V6QDQ1"/>
<dbReference type="AlphaFoldDB" id="A0A1V6QDQ1"/>
<evidence type="ECO:0008006" key="4">
    <source>
        <dbReference type="Google" id="ProtNLM"/>
    </source>
</evidence>
<keyword evidence="1" id="KW-0175">Coiled coil</keyword>
<protein>
    <recommendedName>
        <fullName evidence="4">Fungal N-terminal domain-containing protein</fullName>
    </recommendedName>
</protein>
<evidence type="ECO:0000313" key="3">
    <source>
        <dbReference type="Proteomes" id="UP000191612"/>
    </source>
</evidence>
<feature type="coiled-coil region" evidence="1">
    <location>
        <begin position="851"/>
        <end position="878"/>
    </location>
</feature>
<evidence type="ECO:0000313" key="2">
    <source>
        <dbReference type="EMBL" id="OQD87329.1"/>
    </source>
</evidence>
<proteinExistence type="predicted"/>
<sequence length="970" mass="109198">MPGKPSVATMMNSTITFGDSNSGLQIGHNQGPITANFHLPPDPLSTGTAGGIISLGLEVCQEIFSGYRTWRGYDQEIQSIGSKAGSLLMPLNKLRDMIEDTRTTHPEIAKDLEEKALSLKSCVERLQTKFVHHQIDSASKTIPDRICAPLRKTAYLFRKDTLREISNDLDGIEQGLQTALAIYSTREIIGLVTSQETIMNELRQLRLMVTAGNKPAPSLIQSCCDHGYQQLPFAKASSEIEPWSTKATGSAIFRYPRPEKSNAVPRRYVYYSRLLRFVITASFSMSTGAGGFSIAPTFHMQFLRADDDWSYGLRNKWGSEAFQSPPRPEFNQTCDDIICLFQQAFSEGTATPSDKMFNMSLDGPVSFVDLFKYVTQLEDRRDLVPGLHKLVRFLLHCGSKPDNSRGILRSLCDRILFQEEEYALATQLISAGGSLIINASYSISFTEKRNMKYLLSRDEDSVSMPDIQMVILQESEKDLEDLLESGRILPSTKIGSFSILEFAFGWSNGVRMLLDSGANEQNSTFPLERAIGNIKDADPDHDGYYHSAEQLLELGWTLSARDIGTCRSTTLRSLLVKELAARRKRLWELARSYLPPDKLPSLRQGELLDIDAGYVYTVLVETGRKLDSSLRPMDPGVTLYHYRNLLSAETMEELYQAGFYGVDLPGIPGVAPLGSAGMTPIIVMNSRNSKCFVKALKWFISKGADASRKLPGTNARVAHLLTERITMNILSNQHEDNWDYWLQTFLLNKRKDSLVPFVRDACACACSPGGCTTLSVALRLVFSILPSLYSAPYPAERLRRLLKILIEWHRNYPKADQVLIRCFTFDALSLTHTCCTGISPNFPHRSKSKDKSEIDDILEEEKERLKDLERLVSELEAKFEEFGLPVLEFLEGYWHSCMIQFLSKLDPYNEEHHKEVRKLGVVLEVDERPVPYRISLVIGTRIKEVINEELDGFESWWPGISYPYQGMVAG</sequence>
<dbReference type="EMBL" id="MDYO01000080">
    <property type="protein sequence ID" value="OQD87329.1"/>
    <property type="molecule type" value="Genomic_DNA"/>
</dbReference>
<evidence type="ECO:0000256" key="1">
    <source>
        <dbReference type="SAM" id="Coils"/>
    </source>
</evidence>
<gene>
    <name evidence="2" type="ORF">PENSOL_c080G10839</name>
</gene>
<reference evidence="3" key="1">
    <citation type="journal article" date="2017" name="Nat. Microbiol.">
        <title>Global analysis of biosynthetic gene clusters reveals vast potential of secondary metabolite production in Penicillium species.</title>
        <authorList>
            <person name="Nielsen J.C."/>
            <person name="Grijseels S."/>
            <person name="Prigent S."/>
            <person name="Ji B."/>
            <person name="Dainat J."/>
            <person name="Nielsen K.F."/>
            <person name="Frisvad J.C."/>
            <person name="Workman M."/>
            <person name="Nielsen J."/>
        </authorList>
    </citation>
    <scope>NUCLEOTIDE SEQUENCE [LARGE SCALE GENOMIC DNA]</scope>
    <source>
        <strain evidence="3">IBT 29525</strain>
    </source>
</reference>
<comment type="caution">
    <text evidence="2">The sequence shown here is derived from an EMBL/GenBank/DDBJ whole genome shotgun (WGS) entry which is preliminary data.</text>
</comment>